<protein>
    <submittedName>
        <fullName evidence="1">Uncharacterized protein</fullName>
    </submittedName>
</protein>
<organism evidence="1 2">
    <name type="scientific">Noviherbaspirillum pedocola</name>
    <dbReference type="NCBI Taxonomy" id="2801341"/>
    <lineage>
        <taxon>Bacteria</taxon>
        <taxon>Pseudomonadati</taxon>
        <taxon>Pseudomonadota</taxon>
        <taxon>Betaproteobacteria</taxon>
        <taxon>Burkholderiales</taxon>
        <taxon>Oxalobacteraceae</taxon>
        <taxon>Noviherbaspirillum</taxon>
    </lineage>
</organism>
<dbReference type="Proteomes" id="UP000622890">
    <property type="component" value="Unassembled WGS sequence"/>
</dbReference>
<comment type="caution">
    <text evidence="1">The sequence shown here is derived from an EMBL/GenBank/DDBJ whole genome shotgun (WGS) entry which is preliminary data.</text>
</comment>
<dbReference type="AlphaFoldDB" id="A0A934SZE4"/>
<dbReference type="EMBL" id="JAEPBG010000050">
    <property type="protein sequence ID" value="MBK4739335.1"/>
    <property type="molecule type" value="Genomic_DNA"/>
</dbReference>
<evidence type="ECO:0000313" key="1">
    <source>
        <dbReference type="EMBL" id="MBK4739335.1"/>
    </source>
</evidence>
<accession>A0A934SZE4</accession>
<sequence length="56" mass="5960">MTADLRGCNAGADIPSLAADFLGDDGYTGGRFTQGVQQILRASVEIAKRNELHPLK</sequence>
<keyword evidence="2" id="KW-1185">Reference proteome</keyword>
<gene>
    <name evidence="1" type="ORF">JJB74_32530</name>
</gene>
<evidence type="ECO:0000313" key="2">
    <source>
        <dbReference type="Proteomes" id="UP000622890"/>
    </source>
</evidence>
<proteinExistence type="predicted"/>
<reference evidence="1" key="1">
    <citation type="submission" date="2021-01" db="EMBL/GenBank/DDBJ databases">
        <title>Genome sequence of strain Noviherbaspirillum sp. DKR-6.</title>
        <authorList>
            <person name="Chaudhary D.K."/>
        </authorList>
    </citation>
    <scope>NUCLEOTIDE SEQUENCE</scope>
    <source>
        <strain evidence="1">DKR-6</strain>
    </source>
</reference>
<name>A0A934SZE4_9BURK</name>